<comment type="similarity">
    <text evidence="2">Belongs to the UPF0283 family.</text>
</comment>
<dbReference type="NCBIfam" id="TIGR01620">
    <property type="entry name" value="hyp_HI0043"/>
    <property type="match status" value="1"/>
</dbReference>
<name>A0A9X2JRM1_9GAMM</name>
<dbReference type="EMBL" id="JAMZDE010000007">
    <property type="protein sequence ID" value="MCP1339522.1"/>
    <property type="molecule type" value="Genomic_DNA"/>
</dbReference>
<evidence type="ECO:0000256" key="5">
    <source>
        <dbReference type="ARBA" id="ARBA00022692"/>
    </source>
</evidence>
<feature type="transmembrane region" description="Helical" evidence="9">
    <location>
        <begin position="50"/>
        <end position="71"/>
    </location>
</feature>
<feature type="transmembrane region" description="Helical" evidence="9">
    <location>
        <begin position="78"/>
        <end position="100"/>
    </location>
</feature>
<reference evidence="10" key="1">
    <citation type="submission" date="2022-06" db="EMBL/GenBank/DDBJ databases">
        <title>Idiomarina rhizosphaerae M1R2S28.</title>
        <authorList>
            <person name="Sun J.-Q."/>
            <person name="Li L.-F."/>
        </authorList>
    </citation>
    <scope>NUCLEOTIDE SEQUENCE</scope>
    <source>
        <strain evidence="10">M1R2S28</strain>
    </source>
</reference>
<accession>A0A9X2JRM1</accession>
<dbReference type="InterPro" id="IPR006507">
    <property type="entry name" value="UPF0283"/>
</dbReference>
<dbReference type="PANTHER" id="PTHR39342">
    <property type="entry name" value="UPF0283 MEMBRANE PROTEIN YCJF"/>
    <property type="match status" value="1"/>
</dbReference>
<proteinExistence type="inferred from homology"/>
<evidence type="ECO:0000313" key="10">
    <source>
        <dbReference type="EMBL" id="MCP1339522.1"/>
    </source>
</evidence>
<comment type="caution">
    <text evidence="10">The sequence shown here is derived from an EMBL/GenBank/DDBJ whole genome shotgun (WGS) entry which is preliminary data.</text>
</comment>
<keyword evidence="4" id="KW-0997">Cell inner membrane</keyword>
<dbReference type="Proteomes" id="UP001139474">
    <property type="component" value="Unassembled WGS sequence"/>
</dbReference>
<sequence length="329" mass="37197">MSDPRKLTYYSVDEPAVEVSDTDSMPEQAGHEPGSGQAAAGVNSGRWGKWLALGLVVALTAAVIESVLMVIERFQQNIFLGSLWAVGFGVIALALLSFMVRETWLLQKLKRRWKKQSEAPKPEQQLQLLQHPDLEHRWQQIKQPYWSADEERERFEVDVLSRIDQQATRIISRWAAEAAAMVAVSPFALLDMLIVMWRNQRMISRIAELYGVKLGYWARVRLWRQVFANIVYAGLSEVAVDLGAQWVSAELLTRLSTRAGQGLGAGLLTARLGYQVIELCRPMPFEKVKKPGYLKLQKDLLSQLKSVLPFVYKSRQTKAAATSEQEVEN</sequence>
<evidence type="ECO:0000256" key="1">
    <source>
        <dbReference type="ARBA" id="ARBA00004429"/>
    </source>
</evidence>
<keyword evidence="11" id="KW-1185">Reference proteome</keyword>
<evidence type="ECO:0000313" key="11">
    <source>
        <dbReference type="Proteomes" id="UP001139474"/>
    </source>
</evidence>
<organism evidence="10 11">
    <name type="scientific">Idiomarina rhizosphaerae</name>
    <dbReference type="NCBI Taxonomy" id="2961572"/>
    <lineage>
        <taxon>Bacteria</taxon>
        <taxon>Pseudomonadati</taxon>
        <taxon>Pseudomonadota</taxon>
        <taxon>Gammaproteobacteria</taxon>
        <taxon>Alteromonadales</taxon>
        <taxon>Idiomarinaceae</taxon>
        <taxon>Idiomarina</taxon>
    </lineage>
</organism>
<dbReference type="GO" id="GO:0005886">
    <property type="term" value="C:plasma membrane"/>
    <property type="evidence" value="ECO:0007669"/>
    <property type="project" value="UniProtKB-SubCell"/>
</dbReference>
<comment type="subcellular location">
    <subcellularLocation>
        <location evidence="1">Cell inner membrane</location>
        <topology evidence="1">Multi-pass membrane protein</topology>
    </subcellularLocation>
</comment>
<keyword evidence="3" id="KW-1003">Cell membrane</keyword>
<evidence type="ECO:0000256" key="7">
    <source>
        <dbReference type="ARBA" id="ARBA00023136"/>
    </source>
</evidence>
<evidence type="ECO:0000256" key="2">
    <source>
        <dbReference type="ARBA" id="ARBA00008255"/>
    </source>
</evidence>
<evidence type="ECO:0000256" key="9">
    <source>
        <dbReference type="SAM" id="Phobius"/>
    </source>
</evidence>
<dbReference type="InterPro" id="IPR021147">
    <property type="entry name" value="DUF697"/>
</dbReference>
<feature type="region of interest" description="Disordered" evidence="8">
    <location>
        <begin position="17"/>
        <end position="40"/>
    </location>
</feature>
<dbReference type="PANTHER" id="PTHR39342:SF1">
    <property type="entry name" value="UPF0283 MEMBRANE PROTEIN YCJF"/>
    <property type="match status" value="1"/>
</dbReference>
<keyword evidence="5 9" id="KW-0812">Transmembrane</keyword>
<gene>
    <name evidence="10" type="ORF">NJR55_07925</name>
</gene>
<keyword evidence="6 9" id="KW-1133">Transmembrane helix</keyword>
<evidence type="ECO:0000256" key="8">
    <source>
        <dbReference type="SAM" id="MobiDB-lite"/>
    </source>
</evidence>
<evidence type="ECO:0000256" key="3">
    <source>
        <dbReference type="ARBA" id="ARBA00022475"/>
    </source>
</evidence>
<dbReference type="AlphaFoldDB" id="A0A9X2JRM1"/>
<evidence type="ECO:0000256" key="6">
    <source>
        <dbReference type="ARBA" id="ARBA00022989"/>
    </source>
</evidence>
<evidence type="ECO:0000256" key="4">
    <source>
        <dbReference type="ARBA" id="ARBA00022519"/>
    </source>
</evidence>
<keyword evidence="7 9" id="KW-0472">Membrane</keyword>
<dbReference type="RefSeq" id="WP_253619388.1">
    <property type="nucleotide sequence ID" value="NZ_JAMZDE010000007.1"/>
</dbReference>
<protein>
    <submittedName>
        <fullName evidence="10">YcjF family protein</fullName>
    </submittedName>
</protein>
<dbReference type="Pfam" id="PF05128">
    <property type="entry name" value="DUF697"/>
    <property type="match status" value="1"/>
</dbReference>